<gene>
    <name evidence="2" type="ORF">A1O3_09559</name>
</gene>
<dbReference type="GeneID" id="19173643"/>
<dbReference type="EMBL" id="AMGY01000010">
    <property type="protein sequence ID" value="EXJ77333.1"/>
    <property type="molecule type" value="Genomic_DNA"/>
</dbReference>
<protein>
    <recommendedName>
        <fullName evidence="4">SnoaL-like domain-containing protein</fullName>
    </recommendedName>
</protein>
<comment type="caution">
    <text evidence="2">The sequence shown here is derived from an EMBL/GenBank/DDBJ whole genome shotgun (WGS) entry which is preliminary data.</text>
</comment>
<evidence type="ECO:0000256" key="1">
    <source>
        <dbReference type="SAM" id="MobiDB-lite"/>
    </source>
</evidence>
<feature type="region of interest" description="Disordered" evidence="1">
    <location>
        <begin position="140"/>
        <end position="164"/>
    </location>
</feature>
<dbReference type="PANTHER" id="PTHR39401">
    <property type="entry name" value="SNOAL-LIKE DOMAIN-CONTAINING PROTEIN"/>
    <property type="match status" value="1"/>
</dbReference>
<name>W9XAV1_9EURO</name>
<dbReference type="Gene3D" id="3.10.450.50">
    <property type="match status" value="1"/>
</dbReference>
<accession>W9XAV1</accession>
<dbReference type="RefSeq" id="XP_007737843.1">
    <property type="nucleotide sequence ID" value="XM_007739653.1"/>
</dbReference>
<proteinExistence type="predicted"/>
<dbReference type="Proteomes" id="UP000019478">
    <property type="component" value="Unassembled WGS sequence"/>
</dbReference>
<evidence type="ECO:0008006" key="4">
    <source>
        <dbReference type="Google" id="ProtNLM"/>
    </source>
</evidence>
<dbReference type="OrthoDB" id="3468019at2759"/>
<dbReference type="HOGENOM" id="CLU_107714_2_0_1"/>
<feature type="compositionally biased region" description="Pro residues" evidence="1">
    <location>
        <begin position="147"/>
        <end position="156"/>
    </location>
</feature>
<organism evidence="2 3">
    <name type="scientific">Capronia epimyces CBS 606.96</name>
    <dbReference type="NCBI Taxonomy" id="1182542"/>
    <lineage>
        <taxon>Eukaryota</taxon>
        <taxon>Fungi</taxon>
        <taxon>Dikarya</taxon>
        <taxon>Ascomycota</taxon>
        <taxon>Pezizomycotina</taxon>
        <taxon>Eurotiomycetes</taxon>
        <taxon>Chaetothyriomycetidae</taxon>
        <taxon>Chaetothyriales</taxon>
        <taxon>Herpotrichiellaceae</taxon>
        <taxon>Capronia</taxon>
    </lineage>
</organism>
<dbReference type="AlphaFoldDB" id="W9XAV1"/>
<sequence>MSTYRGQTPPSSPVDPRIISFFEHFYAVSDNPTAHEEYAQLLTADADFIMGSKKVQGYDAILAARKALWSGPVQTRHHKLDKIFPFGQGSREVMLYGTVDYGLKNGKAVSIDWAGKAVLVDVDGELKMAFYQVYLSFKSTPTSMPQSPEPRAPSPEPMLEVCKS</sequence>
<dbReference type="InterPro" id="IPR032710">
    <property type="entry name" value="NTF2-like_dom_sf"/>
</dbReference>
<evidence type="ECO:0000313" key="2">
    <source>
        <dbReference type="EMBL" id="EXJ77333.1"/>
    </source>
</evidence>
<evidence type="ECO:0000313" key="3">
    <source>
        <dbReference type="Proteomes" id="UP000019478"/>
    </source>
</evidence>
<dbReference type="eggNOG" id="ENOG502S7KH">
    <property type="taxonomic scope" value="Eukaryota"/>
</dbReference>
<dbReference type="PANTHER" id="PTHR39401:SF1">
    <property type="entry name" value="SNOAL-LIKE DOMAIN-CONTAINING PROTEIN"/>
    <property type="match status" value="1"/>
</dbReference>
<reference evidence="2 3" key="1">
    <citation type="submission" date="2013-03" db="EMBL/GenBank/DDBJ databases">
        <title>The Genome Sequence of Capronia epimyces CBS 606.96.</title>
        <authorList>
            <consortium name="The Broad Institute Genomics Platform"/>
            <person name="Cuomo C."/>
            <person name="de Hoog S."/>
            <person name="Gorbushina A."/>
            <person name="Walker B."/>
            <person name="Young S.K."/>
            <person name="Zeng Q."/>
            <person name="Gargeya S."/>
            <person name="Fitzgerald M."/>
            <person name="Haas B."/>
            <person name="Abouelleil A."/>
            <person name="Allen A.W."/>
            <person name="Alvarado L."/>
            <person name="Arachchi H.M."/>
            <person name="Berlin A.M."/>
            <person name="Chapman S.B."/>
            <person name="Gainer-Dewar J."/>
            <person name="Goldberg J."/>
            <person name="Griggs A."/>
            <person name="Gujja S."/>
            <person name="Hansen M."/>
            <person name="Howarth C."/>
            <person name="Imamovic A."/>
            <person name="Ireland A."/>
            <person name="Larimer J."/>
            <person name="McCowan C."/>
            <person name="Murphy C."/>
            <person name="Pearson M."/>
            <person name="Poon T.W."/>
            <person name="Priest M."/>
            <person name="Roberts A."/>
            <person name="Saif S."/>
            <person name="Shea T."/>
            <person name="Sisk P."/>
            <person name="Sykes S."/>
            <person name="Wortman J."/>
            <person name="Nusbaum C."/>
            <person name="Birren B."/>
        </authorList>
    </citation>
    <scope>NUCLEOTIDE SEQUENCE [LARGE SCALE GENOMIC DNA]</scope>
    <source>
        <strain evidence="2 3">CBS 606.96</strain>
    </source>
</reference>
<keyword evidence="3" id="KW-1185">Reference proteome</keyword>
<dbReference type="SUPFAM" id="SSF54427">
    <property type="entry name" value="NTF2-like"/>
    <property type="match status" value="1"/>
</dbReference>
<dbReference type="STRING" id="1182542.W9XAV1"/>